<feature type="transmembrane region" description="Helical" evidence="7">
    <location>
        <begin position="85"/>
        <end position="106"/>
    </location>
</feature>
<accession>A0A1G6NJ24</accession>
<evidence type="ECO:0000313" key="8">
    <source>
        <dbReference type="EMBL" id="SDC67651.1"/>
    </source>
</evidence>
<evidence type="ECO:0000256" key="7">
    <source>
        <dbReference type="SAM" id="Phobius"/>
    </source>
</evidence>
<comment type="subcellular location">
    <subcellularLocation>
        <location evidence="1">Cell membrane</location>
        <topology evidence="1">Multi-pass membrane protein</topology>
    </subcellularLocation>
</comment>
<dbReference type="Proteomes" id="UP000199245">
    <property type="component" value="Unassembled WGS sequence"/>
</dbReference>
<feature type="transmembrane region" description="Helical" evidence="7">
    <location>
        <begin position="14"/>
        <end position="34"/>
    </location>
</feature>
<reference evidence="8 9" key="1">
    <citation type="submission" date="2016-10" db="EMBL/GenBank/DDBJ databases">
        <authorList>
            <person name="de Groot N.N."/>
        </authorList>
    </citation>
    <scope>NUCLEOTIDE SEQUENCE [LARGE SCALE GENOMIC DNA]</scope>
    <source>
        <strain evidence="8 9">R5</strain>
    </source>
</reference>
<evidence type="ECO:0000256" key="3">
    <source>
        <dbReference type="ARBA" id="ARBA00022475"/>
    </source>
</evidence>
<dbReference type="PANTHER" id="PTHR30509:SF9">
    <property type="entry name" value="MULTIDRUG RESISTANCE PROTEIN MDTO"/>
    <property type="match status" value="1"/>
</dbReference>
<keyword evidence="3" id="KW-1003">Cell membrane</keyword>
<evidence type="ECO:0000313" key="9">
    <source>
        <dbReference type="Proteomes" id="UP000199245"/>
    </source>
</evidence>
<name>A0A1G6NJ24_9BRAD</name>
<feature type="transmembrane region" description="Helical" evidence="7">
    <location>
        <begin position="472"/>
        <end position="490"/>
    </location>
</feature>
<proteinExistence type="predicted"/>
<keyword evidence="4 7" id="KW-0812">Transmembrane</keyword>
<feature type="transmembrane region" description="Helical" evidence="7">
    <location>
        <begin position="368"/>
        <end position="388"/>
    </location>
</feature>
<protein>
    <submittedName>
        <fullName evidence="8">Uncharacterized membrane protein YccC</fullName>
    </submittedName>
</protein>
<dbReference type="PANTHER" id="PTHR30509">
    <property type="entry name" value="P-HYDROXYBENZOIC ACID EFFLUX PUMP SUBUNIT-RELATED"/>
    <property type="match status" value="1"/>
</dbReference>
<keyword evidence="6 7" id="KW-0472">Membrane</keyword>
<feature type="transmembrane region" description="Helical" evidence="7">
    <location>
        <begin position="443"/>
        <end position="465"/>
    </location>
</feature>
<evidence type="ECO:0000256" key="5">
    <source>
        <dbReference type="ARBA" id="ARBA00022989"/>
    </source>
</evidence>
<dbReference type="InterPro" id="IPR006726">
    <property type="entry name" value="PHBA_efflux_AaeB/fusaric-R"/>
</dbReference>
<evidence type="ECO:0000256" key="1">
    <source>
        <dbReference type="ARBA" id="ARBA00004651"/>
    </source>
</evidence>
<dbReference type="RefSeq" id="WP_092080460.1">
    <property type="nucleotide sequence ID" value="NZ_FMZW01000004.1"/>
</dbReference>
<dbReference type="Pfam" id="PF04632">
    <property type="entry name" value="FUSC"/>
    <property type="match status" value="1"/>
</dbReference>
<feature type="transmembrane region" description="Helical" evidence="7">
    <location>
        <begin position="113"/>
        <end position="131"/>
    </location>
</feature>
<keyword evidence="2" id="KW-0813">Transport</keyword>
<gene>
    <name evidence="8" type="ORF">SAMN05216337_1004142</name>
</gene>
<feature type="transmembrane region" description="Helical" evidence="7">
    <location>
        <begin position="502"/>
        <end position="521"/>
    </location>
</feature>
<organism evidence="8 9">
    <name type="scientific">Bradyrhizobium brasilense</name>
    <dbReference type="NCBI Taxonomy" id="1419277"/>
    <lineage>
        <taxon>Bacteria</taxon>
        <taxon>Pseudomonadati</taxon>
        <taxon>Pseudomonadota</taxon>
        <taxon>Alphaproteobacteria</taxon>
        <taxon>Hyphomicrobiales</taxon>
        <taxon>Nitrobacteraceae</taxon>
        <taxon>Bradyrhizobium</taxon>
    </lineage>
</organism>
<dbReference type="EMBL" id="FMZW01000004">
    <property type="protein sequence ID" value="SDC67651.1"/>
    <property type="molecule type" value="Genomic_DNA"/>
</dbReference>
<evidence type="ECO:0000256" key="4">
    <source>
        <dbReference type="ARBA" id="ARBA00022692"/>
    </source>
</evidence>
<keyword evidence="5 7" id="KW-1133">Transmembrane helix</keyword>
<feature type="transmembrane region" description="Helical" evidence="7">
    <location>
        <begin position="417"/>
        <end position="437"/>
    </location>
</feature>
<dbReference type="AlphaFoldDB" id="A0A1G6NJ24"/>
<evidence type="ECO:0000256" key="2">
    <source>
        <dbReference type="ARBA" id="ARBA00022448"/>
    </source>
</evidence>
<evidence type="ECO:0000256" key="6">
    <source>
        <dbReference type="ARBA" id="ARBA00023136"/>
    </source>
</evidence>
<dbReference type="GO" id="GO:0005886">
    <property type="term" value="C:plasma membrane"/>
    <property type="evidence" value="ECO:0007669"/>
    <property type="project" value="UniProtKB-SubCell"/>
</dbReference>
<sequence>MRAEEPFLVRHADLIFALKTFAASMLALVIALAIDLPRPYWAMATVYITSQPLAGATSSKAFFRVIGTLVGASVTVAMVPNLVNAPELLCLAIALWVGLCLYLSLLDGTPRSYVFMLGGYTVALIGFPSVAEPGSIFDVALARVEEISLGIICASLVSTVVFPRSVAPAVGGRIRSWLSDARRLSRDVLLDRGTGETRRAQRLRLATDIVEIDTLATHVAYDRLADAGTVRGLGEVRLRMLMLLPIITSIEDRLTALGEAALQRQPELQRLIGDLAAWIVDEDRQRQSGEQIRAAIAERQSALDGIAPRQRIITISLLLRLRELVDISADCRALGDAIAAGQDISSVPLAFHPESGAAPVRHRDHGMALWSAAGAAVAILICCGLWIATGWADGASAPMMAAVACSFFAAQDEPARSIRAFGLFSLVAIVIVAIYQFALVPGISHVEVLIAALAPTFLLYGFLIARPKTAPIGMALAANTATLLALQSTYSADFASFANTSVAFFLGVVIAEIVTRIARGVGAEWIAKRLMTSSWQTLAVAAERRGHGDRAQFAGLMLHRLGLLVQRIAFISESDRRDADSLVQLRIGLNIIDLRRARYGLAAVTVRAIDDMLDDLAAAFRARADQAMPAELLSCIDTALTAVVKDPNERARDDALLGLVGIRRGLFPNAPAYRSQPEESFAA</sequence>
<feature type="transmembrane region" description="Helical" evidence="7">
    <location>
        <begin position="61"/>
        <end position="79"/>
    </location>
</feature>
<dbReference type="GO" id="GO:0022857">
    <property type="term" value="F:transmembrane transporter activity"/>
    <property type="evidence" value="ECO:0007669"/>
    <property type="project" value="InterPro"/>
</dbReference>
<feature type="transmembrane region" description="Helical" evidence="7">
    <location>
        <begin position="394"/>
        <end position="410"/>
    </location>
</feature>